<dbReference type="PANTHER" id="PTHR24042">
    <property type="entry name" value="NEL HOMOLOG"/>
    <property type="match status" value="1"/>
</dbReference>
<keyword evidence="2" id="KW-0964">Secreted</keyword>
<evidence type="ECO:0000256" key="8">
    <source>
        <dbReference type="PROSITE-ProRule" id="PRU00076"/>
    </source>
</evidence>
<dbReference type="CDD" id="cd00054">
    <property type="entry name" value="EGF_CA"/>
    <property type="match status" value="4"/>
</dbReference>
<comment type="subcellular location">
    <subcellularLocation>
        <location evidence="1">Secreted</location>
    </subcellularLocation>
</comment>
<dbReference type="PROSITE" id="PS01186">
    <property type="entry name" value="EGF_2"/>
    <property type="match status" value="3"/>
</dbReference>
<dbReference type="InterPro" id="IPR000152">
    <property type="entry name" value="EGF-type_Asp/Asn_hydroxyl_site"/>
</dbReference>
<evidence type="ECO:0000259" key="9">
    <source>
        <dbReference type="PROSITE" id="PS50026"/>
    </source>
</evidence>
<sequence length="354" mass="38164">MNNADDEPADPNQPGRHTFGSYKDIVCEYGWNNYQLESRQNAENSSLVNYILSKDGKVIYEDSHSAANFPNGNGLKVFVSSPNYGAASLFHVRNFYVEILKDFCDEEITCAANSICESGNYTCTCNAGYSGSCENVDCLVDSYCDDIDECGGIVNPCGNSTCENTEGSYSCPCQTGFNHDGDNCVDVDECDLDSPCPDFSTCNNIPSTFECGCIVGYVTPYVNETCRGFDACDGFECFDEDECAFDVCGENTICTNSAGSYSCNCVEGFQLRGNECNDIDECTPDSGPCPDFSTCENAVPSFGCFCQAGFDGGFCIGNECTNFTCPDIDECASGTHLCEGLCLNTVGHYTCSCP</sequence>
<dbReference type="FunFam" id="2.10.25.10:FF:000014">
    <property type="entry name" value="Latent-transforming growth factor beta-binding protein 3"/>
    <property type="match status" value="2"/>
</dbReference>
<dbReference type="AlphaFoldDB" id="E4Y9F7"/>
<dbReference type="InterPro" id="IPR049883">
    <property type="entry name" value="NOTCH1_EGF-like"/>
</dbReference>
<feature type="domain" description="EGF-like" evidence="9">
    <location>
        <begin position="146"/>
        <end position="185"/>
    </location>
</feature>
<dbReference type="GO" id="GO:0005509">
    <property type="term" value="F:calcium ion binding"/>
    <property type="evidence" value="ECO:0007669"/>
    <property type="project" value="InterPro"/>
</dbReference>
<dbReference type="SUPFAM" id="SSF57196">
    <property type="entry name" value="EGF/Laminin"/>
    <property type="match status" value="5"/>
</dbReference>
<evidence type="ECO:0000256" key="4">
    <source>
        <dbReference type="ARBA" id="ARBA00022729"/>
    </source>
</evidence>
<gene>
    <name evidence="10" type="ORF">GSOID_T00030611001</name>
</gene>
<evidence type="ECO:0000256" key="6">
    <source>
        <dbReference type="ARBA" id="ARBA00023157"/>
    </source>
</evidence>
<dbReference type="PROSITE" id="PS00022">
    <property type="entry name" value="EGF_1"/>
    <property type="match status" value="1"/>
</dbReference>
<keyword evidence="4" id="KW-0732">Signal</keyword>
<keyword evidence="7" id="KW-0325">Glycoprotein</keyword>
<keyword evidence="3 8" id="KW-0245">EGF-like domain</keyword>
<name>E4Y9F7_OIKDI</name>
<feature type="non-terminal residue" evidence="10">
    <location>
        <position position="354"/>
    </location>
</feature>
<feature type="disulfide bond" evidence="8">
    <location>
        <begin position="306"/>
        <end position="315"/>
    </location>
</feature>
<evidence type="ECO:0000313" key="10">
    <source>
        <dbReference type="EMBL" id="CBY32194.1"/>
    </source>
</evidence>
<protein>
    <recommendedName>
        <fullName evidence="9">EGF-like domain-containing protein</fullName>
    </recommendedName>
</protein>
<dbReference type="GO" id="GO:0005615">
    <property type="term" value="C:extracellular space"/>
    <property type="evidence" value="ECO:0007669"/>
    <property type="project" value="TreeGrafter"/>
</dbReference>
<dbReference type="InterPro" id="IPR000742">
    <property type="entry name" value="EGF"/>
</dbReference>
<feature type="domain" description="EGF-like" evidence="9">
    <location>
        <begin position="278"/>
        <end position="316"/>
    </location>
</feature>
<feature type="domain" description="EGF-like" evidence="9">
    <location>
        <begin position="239"/>
        <end position="277"/>
    </location>
</feature>
<keyword evidence="5" id="KW-0677">Repeat</keyword>
<comment type="caution">
    <text evidence="8">Lacks conserved residue(s) required for the propagation of feature annotation.</text>
</comment>
<feature type="domain" description="EGF-like" evidence="9">
    <location>
        <begin position="100"/>
        <end position="134"/>
    </location>
</feature>
<dbReference type="Pfam" id="PF07645">
    <property type="entry name" value="EGF_CA"/>
    <property type="match status" value="5"/>
</dbReference>
<dbReference type="PROSITE" id="PS00010">
    <property type="entry name" value="ASX_HYDROXYL"/>
    <property type="match status" value="4"/>
</dbReference>
<dbReference type="Proteomes" id="UP000011014">
    <property type="component" value="Unassembled WGS sequence"/>
</dbReference>
<dbReference type="InterPro" id="IPR018097">
    <property type="entry name" value="EGF_Ca-bd_CS"/>
</dbReference>
<dbReference type="EMBL" id="FN654337">
    <property type="protein sequence ID" value="CBY32194.1"/>
    <property type="molecule type" value="Genomic_DNA"/>
</dbReference>
<dbReference type="PROSITE" id="PS01187">
    <property type="entry name" value="EGF_CA"/>
    <property type="match status" value="2"/>
</dbReference>
<proteinExistence type="predicted"/>
<keyword evidence="6 8" id="KW-1015">Disulfide bond</keyword>
<evidence type="ECO:0000256" key="3">
    <source>
        <dbReference type="ARBA" id="ARBA00022536"/>
    </source>
</evidence>
<evidence type="ECO:0000256" key="7">
    <source>
        <dbReference type="ARBA" id="ARBA00023180"/>
    </source>
</evidence>
<evidence type="ECO:0000256" key="1">
    <source>
        <dbReference type="ARBA" id="ARBA00004613"/>
    </source>
</evidence>
<accession>E4Y9F7</accession>
<evidence type="ECO:0000256" key="5">
    <source>
        <dbReference type="ARBA" id="ARBA00022737"/>
    </source>
</evidence>
<organism evidence="10">
    <name type="scientific">Oikopleura dioica</name>
    <name type="common">Tunicate</name>
    <dbReference type="NCBI Taxonomy" id="34765"/>
    <lineage>
        <taxon>Eukaryota</taxon>
        <taxon>Metazoa</taxon>
        <taxon>Chordata</taxon>
        <taxon>Tunicata</taxon>
        <taxon>Appendicularia</taxon>
        <taxon>Copelata</taxon>
        <taxon>Oikopleuridae</taxon>
        <taxon>Oikopleura</taxon>
    </lineage>
</organism>
<dbReference type="InterPro" id="IPR001881">
    <property type="entry name" value="EGF-like_Ca-bd_dom"/>
</dbReference>
<dbReference type="Gene3D" id="2.10.25.10">
    <property type="entry name" value="Laminin"/>
    <property type="match status" value="5"/>
</dbReference>
<dbReference type="PROSITE" id="PS50026">
    <property type="entry name" value="EGF_3"/>
    <property type="match status" value="5"/>
</dbReference>
<dbReference type="GO" id="GO:0008201">
    <property type="term" value="F:heparin binding"/>
    <property type="evidence" value="ECO:0007669"/>
    <property type="project" value="TreeGrafter"/>
</dbReference>
<dbReference type="SMART" id="SM00179">
    <property type="entry name" value="EGF_CA"/>
    <property type="match status" value="5"/>
</dbReference>
<dbReference type="PANTHER" id="PTHR24042:SF5">
    <property type="entry name" value="EGF-LIKE CALCIUM-BINDING DOMAIN-CONTAINING PROTEIN"/>
    <property type="match status" value="1"/>
</dbReference>
<reference evidence="10" key="1">
    <citation type="journal article" date="2010" name="Science">
        <title>Plasticity of animal genome architecture unmasked by rapid evolution of a pelagic tunicate.</title>
        <authorList>
            <person name="Denoeud F."/>
            <person name="Henriet S."/>
            <person name="Mungpakdee S."/>
            <person name="Aury J.M."/>
            <person name="Da Silva C."/>
            <person name="Brinkmann H."/>
            <person name="Mikhaleva J."/>
            <person name="Olsen L.C."/>
            <person name="Jubin C."/>
            <person name="Canestro C."/>
            <person name="Bouquet J.M."/>
            <person name="Danks G."/>
            <person name="Poulain J."/>
            <person name="Campsteijn C."/>
            <person name="Adamski M."/>
            <person name="Cross I."/>
            <person name="Yadetie F."/>
            <person name="Muffato M."/>
            <person name="Louis A."/>
            <person name="Butcher S."/>
            <person name="Tsagkogeorga G."/>
            <person name="Konrad A."/>
            <person name="Singh S."/>
            <person name="Jensen M.F."/>
            <person name="Cong E.H."/>
            <person name="Eikeseth-Otteraa H."/>
            <person name="Noel B."/>
            <person name="Anthouard V."/>
            <person name="Porcel B.M."/>
            <person name="Kachouri-Lafond R."/>
            <person name="Nishino A."/>
            <person name="Ugolini M."/>
            <person name="Chourrout P."/>
            <person name="Nishida H."/>
            <person name="Aasland R."/>
            <person name="Huzurbazar S."/>
            <person name="Westhof E."/>
            <person name="Delsuc F."/>
            <person name="Lehrach H."/>
            <person name="Reinhardt R."/>
            <person name="Weissenbach J."/>
            <person name="Roy S.W."/>
            <person name="Artiguenave F."/>
            <person name="Postlethwait J.H."/>
            <person name="Manak J.R."/>
            <person name="Thompson E.M."/>
            <person name="Jaillon O."/>
            <person name="Du Pasquier L."/>
            <person name="Boudinot P."/>
            <person name="Liberles D.A."/>
            <person name="Volff J.N."/>
            <person name="Philippe H."/>
            <person name="Lenhard B."/>
            <person name="Roest Crollius H."/>
            <person name="Wincker P."/>
            <person name="Chourrout D."/>
        </authorList>
    </citation>
    <scope>NUCLEOTIDE SEQUENCE [LARGE SCALE GENOMIC DNA]</scope>
</reference>
<dbReference type="SMART" id="SM00181">
    <property type="entry name" value="EGF"/>
    <property type="match status" value="5"/>
</dbReference>
<evidence type="ECO:0000256" key="2">
    <source>
        <dbReference type="ARBA" id="ARBA00022525"/>
    </source>
</evidence>
<dbReference type="InterPro" id="IPR051586">
    <property type="entry name" value="PKC-binding_NELL"/>
</dbReference>
<feature type="domain" description="EGF-like" evidence="9">
    <location>
        <begin position="186"/>
        <end position="223"/>
    </location>
</feature>